<feature type="transmembrane region" description="Helical" evidence="5">
    <location>
        <begin position="767"/>
        <end position="787"/>
    </location>
</feature>
<keyword evidence="4 5" id="KW-0472">Membrane</keyword>
<evidence type="ECO:0000256" key="1">
    <source>
        <dbReference type="ARBA" id="ARBA00004141"/>
    </source>
</evidence>
<feature type="transmembrane region" description="Helical" evidence="5">
    <location>
        <begin position="793"/>
        <end position="816"/>
    </location>
</feature>
<feature type="domain" description="ABC-2 type transporter transmembrane" evidence="6">
    <location>
        <begin position="353"/>
        <end position="698"/>
    </location>
</feature>
<dbReference type="InterPro" id="IPR013525">
    <property type="entry name" value="ABC2_TM"/>
</dbReference>
<feature type="transmembrane region" description="Helical" evidence="5">
    <location>
        <begin position="20"/>
        <end position="38"/>
    </location>
</feature>
<dbReference type="PANTHER" id="PTHR43077">
    <property type="entry name" value="TRANSPORT PERMEASE YVFS-RELATED"/>
    <property type="match status" value="1"/>
</dbReference>
<name>A0A395XK67_9FIRM</name>
<dbReference type="Pfam" id="PF12698">
    <property type="entry name" value="ABC2_membrane_3"/>
    <property type="match status" value="2"/>
</dbReference>
<evidence type="ECO:0000256" key="3">
    <source>
        <dbReference type="ARBA" id="ARBA00022989"/>
    </source>
</evidence>
<dbReference type="Proteomes" id="UP000266376">
    <property type="component" value="Unassembled WGS sequence"/>
</dbReference>
<dbReference type="GO" id="GO:0016020">
    <property type="term" value="C:membrane"/>
    <property type="evidence" value="ECO:0007669"/>
    <property type="project" value="UniProtKB-SubCell"/>
</dbReference>
<evidence type="ECO:0000313" key="7">
    <source>
        <dbReference type="EMBL" id="RGW51710.1"/>
    </source>
</evidence>
<feature type="transmembrane region" description="Helical" evidence="5">
    <location>
        <begin position="595"/>
        <end position="613"/>
    </location>
</feature>
<dbReference type="NCBIfam" id="TIGR03062">
    <property type="entry name" value="pip_yhgE_Cterm"/>
    <property type="match status" value="1"/>
</dbReference>
<keyword evidence="3 5" id="KW-1133">Transmembrane helix</keyword>
<accession>A0A395XK67</accession>
<keyword evidence="2 5" id="KW-0812">Transmembrane</keyword>
<evidence type="ECO:0000256" key="5">
    <source>
        <dbReference type="SAM" id="Phobius"/>
    </source>
</evidence>
<dbReference type="NCBIfam" id="TIGR03061">
    <property type="entry name" value="pip_yhgE_Nterm"/>
    <property type="match status" value="1"/>
</dbReference>
<organism evidence="7 8">
    <name type="scientific">Dorea formicigenerans</name>
    <dbReference type="NCBI Taxonomy" id="39486"/>
    <lineage>
        <taxon>Bacteria</taxon>
        <taxon>Bacillati</taxon>
        <taxon>Bacillota</taxon>
        <taxon>Clostridia</taxon>
        <taxon>Lachnospirales</taxon>
        <taxon>Lachnospiraceae</taxon>
        <taxon>Dorea</taxon>
    </lineage>
</organism>
<feature type="transmembrane region" description="Helical" evidence="5">
    <location>
        <begin position="565"/>
        <end position="589"/>
    </location>
</feature>
<reference evidence="7 8" key="1">
    <citation type="submission" date="2018-08" db="EMBL/GenBank/DDBJ databases">
        <title>A genome reference for cultivated species of the human gut microbiota.</title>
        <authorList>
            <person name="Zou Y."/>
            <person name="Xue W."/>
            <person name="Luo G."/>
        </authorList>
    </citation>
    <scope>NUCLEOTIDE SEQUENCE [LARGE SCALE GENOMIC DNA]</scope>
    <source>
        <strain evidence="7 8">AF12-11</strain>
    </source>
</reference>
<feature type="transmembrane region" description="Helical" evidence="5">
    <location>
        <begin position="625"/>
        <end position="644"/>
    </location>
</feature>
<comment type="caution">
    <text evidence="7">The sequence shown here is derived from an EMBL/GenBank/DDBJ whole genome shotgun (WGS) entry which is preliminary data.</text>
</comment>
<sequence length="844" mass="92018">MRNAFRIFRRDMKRLLRSPAAVLVMIGVCIIPSLYAWFNIAANIDPYSNTSGIKVAVANNDKDATSNDLTINAGNEIIKNLKENDQLGWTFTDEENAVEGVKSGKYYAAIVIPEDFSSSLLSILSGKMETPKLDYYLNEKINAIAPKITDSGASTIQLQINNTFSSIASESVSNVLKQSVTDLAGTIDTVNSDLVSMLDKVNDNIAAYQKILDSFNSSVGGTQTLIDNAKSATSALGDAATSGANALSDADSVLKETRTATGDFTSALSQSISNGLSIIEQAYGQASEGFGKLSGQASDINQKVGNALNNAQEVNTKNGEIIATLQQLASQLPAQSDTINSALAKLSEQNQSNQQLISSLTAGNDGISNALSTTTNTLSQLETINKANLSGIQSLRTSLDENVFPQLNQTMDIFSSLTGELNGILNGVPATTEQLNSILTQLGTSLTELNNVLNGTQSSLNAVINRLDNVRTDINAITSSETFQKLTSLEGIDSDTIAEFVSSPVNVDTETYYSVKNYGSSMTPFYSNLAIWVGGIVLIAIFKMEVDRDRSMRSYSATNMYFGRWLLYMLLGLVQGLIVCVGDVFLPGVQCRHPFALVLTGLVCSFVYVNIIYALSLTFKHIGKALCVIFVILQIPGSSGTYPIEMTPVFFQKIHPLLPFTYGVAAMREAIAGMYGSVYIHNLLILLCYVPIALLIGLGIRPLLAGLNRLFDLKLSETEFMVCEEPDDQLSRSAQLSMLLKASLSQDDLRTQTAEKAQNFEQNYRKMIRYGFLAIIIIPLIFLILMFSLESKIVFLVLWIISIIAIATWLIIVEFIHTRLAEQQQLAGMSFDEMVKKFRGKEEE</sequence>
<protein>
    <submittedName>
        <fullName evidence="7">YhgE/Pip domain-containing protein</fullName>
    </submittedName>
</protein>
<dbReference type="InterPro" id="IPR051328">
    <property type="entry name" value="T7SS_ABC-Transporter"/>
</dbReference>
<dbReference type="InterPro" id="IPR017501">
    <property type="entry name" value="Phage_infect_YhgE_C"/>
</dbReference>
<feature type="domain" description="ABC-2 type transporter transmembrane" evidence="6">
    <location>
        <begin position="27"/>
        <end position="167"/>
    </location>
</feature>
<evidence type="ECO:0000256" key="2">
    <source>
        <dbReference type="ARBA" id="ARBA00022692"/>
    </source>
</evidence>
<proteinExistence type="predicted"/>
<dbReference type="EMBL" id="QSAJ01000028">
    <property type="protein sequence ID" value="RGW51710.1"/>
    <property type="molecule type" value="Genomic_DNA"/>
</dbReference>
<feature type="transmembrane region" description="Helical" evidence="5">
    <location>
        <begin position="683"/>
        <end position="704"/>
    </location>
</feature>
<dbReference type="InterPro" id="IPR017500">
    <property type="entry name" value="Phage_infect_YhgE_N"/>
</dbReference>
<gene>
    <name evidence="7" type="ORF">DWV67_11385</name>
</gene>
<dbReference type="AlphaFoldDB" id="A0A395XK67"/>
<feature type="transmembrane region" description="Helical" evidence="5">
    <location>
        <begin position="525"/>
        <end position="544"/>
    </location>
</feature>
<evidence type="ECO:0000259" key="6">
    <source>
        <dbReference type="Pfam" id="PF12698"/>
    </source>
</evidence>
<dbReference type="PANTHER" id="PTHR43077:SF10">
    <property type="entry name" value="TRANSPORT PERMEASE PROTEIN"/>
    <property type="match status" value="1"/>
</dbReference>
<comment type="subcellular location">
    <subcellularLocation>
        <location evidence="1">Membrane</location>
        <topology evidence="1">Multi-pass membrane protein</topology>
    </subcellularLocation>
</comment>
<dbReference type="Gene3D" id="3.40.1710.10">
    <property type="entry name" value="abc type-2 transporter like domain"/>
    <property type="match status" value="1"/>
</dbReference>
<evidence type="ECO:0000313" key="8">
    <source>
        <dbReference type="Proteomes" id="UP000266376"/>
    </source>
</evidence>
<evidence type="ECO:0000256" key="4">
    <source>
        <dbReference type="ARBA" id="ARBA00023136"/>
    </source>
</evidence>
<dbReference type="GO" id="GO:0140359">
    <property type="term" value="F:ABC-type transporter activity"/>
    <property type="evidence" value="ECO:0007669"/>
    <property type="project" value="InterPro"/>
</dbReference>